<dbReference type="GO" id="GO:0005524">
    <property type="term" value="F:ATP binding"/>
    <property type="evidence" value="ECO:0007669"/>
    <property type="project" value="UniProtKB-KW"/>
</dbReference>
<dbReference type="InterPro" id="IPR002611">
    <property type="entry name" value="IstB_ATP-bd"/>
</dbReference>
<comment type="similarity">
    <text evidence="1">Belongs to the IS21/IS1162 putative ATP-binding protein family.</text>
</comment>
<name>A0ABN2R5B7_9MICO</name>
<keyword evidence="3 5" id="KW-0067">ATP-binding</keyword>
<evidence type="ECO:0000256" key="1">
    <source>
        <dbReference type="ARBA" id="ARBA00008059"/>
    </source>
</evidence>
<feature type="domain" description="AAA+ ATPase" evidence="4">
    <location>
        <begin position="104"/>
        <end position="237"/>
    </location>
</feature>
<evidence type="ECO:0000313" key="6">
    <source>
        <dbReference type="Proteomes" id="UP001499933"/>
    </source>
</evidence>
<dbReference type="PANTHER" id="PTHR30050">
    <property type="entry name" value="CHROMOSOMAL REPLICATION INITIATOR PROTEIN DNAA"/>
    <property type="match status" value="1"/>
</dbReference>
<dbReference type="SMART" id="SM00382">
    <property type="entry name" value="AAA"/>
    <property type="match status" value="1"/>
</dbReference>
<keyword evidence="6" id="KW-1185">Reference proteome</keyword>
<dbReference type="InterPro" id="IPR028350">
    <property type="entry name" value="DNAC/IstB-like"/>
</dbReference>
<evidence type="ECO:0000259" key="4">
    <source>
        <dbReference type="SMART" id="SM00382"/>
    </source>
</evidence>
<dbReference type="NCBIfam" id="NF038214">
    <property type="entry name" value="IS21_help_AAA"/>
    <property type="match status" value="1"/>
</dbReference>
<evidence type="ECO:0000256" key="2">
    <source>
        <dbReference type="ARBA" id="ARBA00022741"/>
    </source>
</evidence>
<organism evidence="5 6">
    <name type="scientific">Microbacterium deminutum</name>
    <dbReference type="NCBI Taxonomy" id="344164"/>
    <lineage>
        <taxon>Bacteria</taxon>
        <taxon>Bacillati</taxon>
        <taxon>Actinomycetota</taxon>
        <taxon>Actinomycetes</taxon>
        <taxon>Micrococcales</taxon>
        <taxon>Microbacteriaceae</taxon>
        <taxon>Microbacterium</taxon>
    </lineage>
</organism>
<comment type="caution">
    <text evidence="5">The sequence shown here is derived from an EMBL/GenBank/DDBJ whole genome shotgun (WGS) entry which is preliminary data.</text>
</comment>
<dbReference type="Pfam" id="PF01695">
    <property type="entry name" value="IstB_IS21"/>
    <property type="match status" value="1"/>
</dbReference>
<dbReference type="InterPro" id="IPR047661">
    <property type="entry name" value="IstB"/>
</dbReference>
<evidence type="ECO:0000313" key="5">
    <source>
        <dbReference type="EMBL" id="GAA1963704.1"/>
    </source>
</evidence>
<sequence>MAVTKPAESVKQITYLAGALKAPRINEAATRLAEQARDAGWSFEDYLAAVLEREVSARNASGAQLRIKAAGFPAPKTLEDFDWDAQPTARQQVAALASGGFLLEARNVVLLGPPGTGKTHLATALGIVAAQHGHRVLFATATDWVTRLTDAHRQGRLPNELTRLRRYGLIIVDEVGYLPFEQDAANLFFQLVSSRYEHASLILTSNLPFSSWGGVFGDQAVAAAMIDRIVHHADVITLKGASYRLRGRGIDSLPSIRTTTDETAG</sequence>
<keyword evidence="2" id="KW-0547">Nucleotide-binding</keyword>
<dbReference type="InterPro" id="IPR027417">
    <property type="entry name" value="P-loop_NTPase"/>
</dbReference>
<protein>
    <submittedName>
        <fullName evidence="5">ATP-binding protein</fullName>
    </submittedName>
</protein>
<evidence type="ECO:0000256" key="3">
    <source>
        <dbReference type="ARBA" id="ARBA00022840"/>
    </source>
</evidence>
<reference evidence="5 6" key="1">
    <citation type="journal article" date="2019" name="Int. J. Syst. Evol. Microbiol.">
        <title>The Global Catalogue of Microorganisms (GCM) 10K type strain sequencing project: providing services to taxonomists for standard genome sequencing and annotation.</title>
        <authorList>
            <consortium name="The Broad Institute Genomics Platform"/>
            <consortium name="The Broad Institute Genome Sequencing Center for Infectious Disease"/>
            <person name="Wu L."/>
            <person name="Ma J."/>
        </authorList>
    </citation>
    <scope>NUCLEOTIDE SEQUENCE [LARGE SCALE GENOMIC DNA]</scope>
    <source>
        <strain evidence="5 6">JCM 14901</strain>
    </source>
</reference>
<dbReference type="Gene3D" id="3.40.50.300">
    <property type="entry name" value="P-loop containing nucleotide triphosphate hydrolases"/>
    <property type="match status" value="1"/>
</dbReference>
<proteinExistence type="inferred from homology"/>
<dbReference type="SUPFAM" id="SSF52540">
    <property type="entry name" value="P-loop containing nucleoside triphosphate hydrolases"/>
    <property type="match status" value="1"/>
</dbReference>
<dbReference type="CDD" id="cd00009">
    <property type="entry name" value="AAA"/>
    <property type="match status" value="1"/>
</dbReference>
<dbReference type="PIRSF" id="PIRSF003073">
    <property type="entry name" value="DNAC_TnpB_IstB"/>
    <property type="match status" value="1"/>
</dbReference>
<gene>
    <name evidence="5" type="ORF">GCM10009776_28020</name>
</gene>
<dbReference type="Proteomes" id="UP001499933">
    <property type="component" value="Unassembled WGS sequence"/>
</dbReference>
<accession>A0ABN2R5B7</accession>
<dbReference type="NCBIfam" id="NF005098">
    <property type="entry name" value="PRK06526.1"/>
    <property type="match status" value="1"/>
</dbReference>
<dbReference type="InterPro" id="IPR003593">
    <property type="entry name" value="AAA+_ATPase"/>
</dbReference>
<dbReference type="EMBL" id="BAAAOG010000006">
    <property type="protein sequence ID" value="GAA1963704.1"/>
    <property type="molecule type" value="Genomic_DNA"/>
</dbReference>
<dbReference type="PANTHER" id="PTHR30050:SF4">
    <property type="entry name" value="ATP-BINDING PROTEIN RV3427C IN INSERTION SEQUENCE-RELATED"/>
    <property type="match status" value="1"/>
</dbReference>